<dbReference type="InterPro" id="IPR007487">
    <property type="entry name" value="ABC_transpt-TYRBP-like"/>
</dbReference>
<evidence type="ECO:0000313" key="2">
    <source>
        <dbReference type="Proteomes" id="UP001169719"/>
    </source>
</evidence>
<keyword evidence="2" id="KW-1185">Reference proteome</keyword>
<gene>
    <name evidence="1" type="ORF">QWJ08_20020</name>
</gene>
<evidence type="ECO:0000313" key="1">
    <source>
        <dbReference type="EMBL" id="MDN2483638.1"/>
    </source>
</evidence>
<organism evidence="1 2">
    <name type="scientific">Vibrio agarivorans</name>
    <dbReference type="NCBI Taxonomy" id="153622"/>
    <lineage>
        <taxon>Bacteria</taxon>
        <taxon>Pseudomonadati</taxon>
        <taxon>Pseudomonadota</taxon>
        <taxon>Gammaproteobacteria</taxon>
        <taxon>Vibrionales</taxon>
        <taxon>Vibrionaceae</taxon>
        <taxon>Vibrio</taxon>
    </lineage>
</organism>
<protein>
    <submittedName>
        <fullName evidence="1">ABC transporter substrate-binding protein</fullName>
    </submittedName>
</protein>
<dbReference type="EMBL" id="JAUEOZ010000002">
    <property type="protein sequence ID" value="MDN2483638.1"/>
    <property type="molecule type" value="Genomic_DNA"/>
</dbReference>
<dbReference type="CDD" id="cd06325">
    <property type="entry name" value="PBP1_ABC_unchar_transporter"/>
    <property type="match status" value="1"/>
</dbReference>
<dbReference type="PANTHER" id="PTHR35271:SF1">
    <property type="entry name" value="ABC TRANSPORTER, SUBSTRATE-BINDING LIPOPROTEIN"/>
    <property type="match status" value="1"/>
</dbReference>
<sequence length="315" mass="34136">MTWFWGLVTTLVLSTQVVASETRVYISQIIDHPALNSVKQGLVEGLRFHGYKQGDNLTLEYKIADGNATQAAQIARQFVSGHPDVMVGIATPTAQALVASSRQIPIVFTAVTDPVGARLVKRMDTPGRNVTGLSDLSPISQHLDLLTELLPHTKRIGILYNPGEANSAALLELLKQHSSSRELVIVEREVLRSDDVKHIALRLADEVDVIYAMTDNTVAAAIDDLIASATKRETPVFAGDIVYVEMGAIAGLGFDYYQIGVQTADYVVRILNGEKAGDIPVTVAKGSHLAVNLRAAQQLGIEIPESMKARVTQLY</sequence>
<dbReference type="Gene3D" id="3.40.50.2300">
    <property type="match status" value="2"/>
</dbReference>
<name>A0ABT7Y6G1_9VIBR</name>
<dbReference type="Proteomes" id="UP001169719">
    <property type="component" value="Unassembled WGS sequence"/>
</dbReference>
<dbReference type="InterPro" id="IPR028082">
    <property type="entry name" value="Peripla_BP_I"/>
</dbReference>
<dbReference type="PANTHER" id="PTHR35271">
    <property type="entry name" value="ABC TRANSPORTER, SUBSTRATE-BINDING LIPOPROTEIN-RELATED"/>
    <property type="match status" value="1"/>
</dbReference>
<dbReference type="Pfam" id="PF04392">
    <property type="entry name" value="ABC_sub_bind"/>
    <property type="match status" value="1"/>
</dbReference>
<proteinExistence type="predicted"/>
<accession>A0ABT7Y6G1</accession>
<reference evidence="1" key="1">
    <citation type="submission" date="2024-05" db="EMBL/GenBank/DDBJ databases">
        <title>Genome Sequences of Four Agar- Degrading Marine Bacteria.</title>
        <authorList>
            <person name="Phillips E.K."/>
            <person name="Shaffer J.C."/>
            <person name="Henson M.W."/>
            <person name="Temperton B."/>
            <person name="Thrash C.J."/>
            <person name="Martin M.O."/>
        </authorList>
    </citation>
    <scope>NUCLEOTIDE SEQUENCE</scope>
    <source>
        <strain evidence="1">EKP203</strain>
    </source>
</reference>
<dbReference type="SUPFAM" id="SSF53822">
    <property type="entry name" value="Periplasmic binding protein-like I"/>
    <property type="match status" value="1"/>
</dbReference>
<comment type="caution">
    <text evidence="1">The sequence shown here is derived from an EMBL/GenBank/DDBJ whole genome shotgun (WGS) entry which is preliminary data.</text>
</comment>
<dbReference type="RefSeq" id="WP_289963939.1">
    <property type="nucleotide sequence ID" value="NZ_JAUEOZ010000002.1"/>
</dbReference>